<dbReference type="EMBL" id="MU004184">
    <property type="protein sequence ID" value="KAF2499052.1"/>
    <property type="molecule type" value="Genomic_DNA"/>
</dbReference>
<dbReference type="Proteomes" id="UP000799750">
    <property type="component" value="Unassembled WGS sequence"/>
</dbReference>
<dbReference type="SUPFAM" id="SSF54695">
    <property type="entry name" value="POZ domain"/>
    <property type="match status" value="1"/>
</dbReference>
<protein>
    <recommendedName>
        <fullName evidence="2">BTB domain-containing protein</fullName>
    </recommendedName>
</protein>
<dbReference type="PANTHER" id="PTHR47843">
    <property type="entry name" value="BTB DOMAIN-CONTAINING PROTEIN-RELATED"/>
    <property type="match status" value="1"/>
</dbReference>
<evidence type="ECO:0000313" key="4">
    <source>
        <dbReference type="Proteomes" id="UP000799750"/>
    </source>
</evidence>
<organism evidence="3 4">
    <name type="scientific">Lophium mytilinum</name>
    <dbReference type="NCBI Taxonomy" id="390894"/>
    <lineage>
        <taxon>Eukaryota</taxon>
        <taxon>Fungi</taxon>
        <taxon>Dikarya</taxon>
        <taxon>Ascomycota</taxon>
        <taxon>Pezizomycotina</taxon>
        <taxon>Dothideomycetes</taxon>
        <taxon>Pleosporomycetidae</taxon>
        <taxon>Mytilinidiales</taxon>
        <taxon>Mytilinidiaceae</taxon>
        <taxon>Lophium</taxon>
    </lineage>
</organism>
<dbReference type="OrthoDB" id="194443at2759"/>
<dbReference type="PANTHER" id="PTHR47843:SF2">
    <property type="entry name" value="BTB DOMAIN-CONTAINING PROTEIN"/>
    <property type="match status" value="1"/>
</dbReference>
<dbReference type="AlphaFoldDB" id="A0A6A6R3Z7"/>
<keyword evidence="4" id="KW-1185">Reference proteome</keyword>
<dbReference type="InterPro" id="IPR000210">
    <property type="entry name" value="BTB/POZ_dom"/>
</dbReference>
<dbReference type="InterPro" id="IPR011333">
    <property type="entry name" value="SKP1/BTB/POZ_sf"/>
</dbReference>
<evidence type="ECO:0000256" key="1">
    <source>
        <dbReference type="SAM" id="MobiDB-lite"/>
    </source>
</evidence>
<feature type="domain" description="BTB" evidence="2">
    <location>
        <begin position="25"/>
        <end position="93"/>
    </location>
</feature>
<dbReference type="Gene3D" id="3.30.710.10">
    <property type="entry name" value="Potassium Channel Kv1.1, Chain A"/>
    <property type="match status" value="1"/>
</dbReference>
<proteinExistence type="predicted"/>
<feature type="region of interest" description="Disordered" evidence="1">
    <location>
        <begin position="290"/>
        <end position="314"/>
    </location>
</feature>
<evidence type="ECO:0000259" key="2">
    <source>
        <dbReference type="PROSITE" id="PS50097"/>
    </source>
</evidence>
<dbReference type="PROSITE" id="PS50097">
    <property type="entry name" value="BTB"/>
    <property type="match status" value="1"/>
</dbReference>
<dbReference type="SMART" id="SM00225">
    <property type="entry name" value="BTB"/>
    <property type="match status" value="1"/>
</dbReference>
<accession>A0A6A6R3Z7</accession>
<name>A0A6A6R3Z7_9PEZI</name>
<sequence>MPPSASSTPTLKRKRSSFISPTDQTIVTLKVGPDATPYNVHLELLCGCSEYFRGLFKGAFKEAEERTTTVETNVKTMQILMKWLYTQELETQRTSNSSKPAWHLSSAELLDLYAFGDRYEVPELRNVAMRYIQIQYGHRTAQSLSTSYIHRAFEKLPASSTLCRWLIQYFAHYWNPAKDNDDDIAAYDNMPHEFLLGVAVISRRRFLLLQATNKESLIPTAGGEFNEDPCHFHEHDDEDSTALCTEESARLAELRCKDKAANESPVPSKQVKRTASSVVIPSRRTGGITITIPSSLANPSRRVNRTHQPGSLAN</sequence>
<gene>
    <name evidence="3" type="ORF">BU16DRAFT_261064</name>
</gene>
<reference evidence="3" key="1">
    <citation type="journal article" date="2020" name="Stud. Mycol.">
        <title>101 Dothideomycetes genomes: a test case for predicting lifestyles and emergence of pathogens.</title>
        <authorList>
            <person name="Haridas S."/>
            <person name="Albert R."/>
            <person name="Binder M."/>
            <person name="Bloem J."/>
            <person name="Labutti K."/>
            <person name="Salamov A."/>
            <person name="Andreopoulos B."/>
            <person name="Baker S."/>
            <person name="Barry K."/>
            <person name="Bills G."/>
            <person name="Bluhm B."/>
            <person name="Cannon C."/>
            <person name="Castanera R."/>
            <person name="Culley D."/>
            <person name="Daum C."/>
            <person name="Ezra D."/>
            <person name="Gonzalez J."/>
            <person name="Henrissat B."/>
            <person name="Kuo A."/>
            <person name="Liang C."/>
            <person name="Lipzen A."/>
            <person name="Lutzoni F."/>
            <person name="Magnuson J."/>
            <person name="Mondo S."/>
            <person name="Nolan M."/>
            <person name="Ohm R."/>
            <person name="Pangilinan J."/>
            <person name="Park H.-J."/>
            <person name="Ramirez L."/>
            <person name="Alfaro M."/>
            <person name="Sun H."/>
            <person name="Tritt A."/>
            <person name="Yoshinaga Y."/>
            <person name="Zwiers L.-H."/>
            <person name="Turgeon B."/>
            <person name="Goodwin S."/>
            <person name="Spatafora J."/>
            <person name="Crous P."/>
            <person name="Grigoriev I."/>
        </authorList>
    </citation>
    <scope>NUCLEOTIDE SEQUENCE</scope>
    <source>
        <strain evidence="3">CBS 269.34</strain>
    </source>
</reference>
<evidence type="ECO:0000313" key="3">
    <source>
        <dbReference type="EMBL" id="KAF2499052.1"/>
    </source>
</evidence>
<dbReference type="Pfam" id="PF00651">
    <property type="entry name" value="BTB"/>
    <property type="match status" value="1"/>
</dbReference>